<gene>
    <name evidence="1" type="ORF">SAMN05421548_12944</name>
</gene>
<accession>A0A1G6Z151</accession>
<protein>
    <submittedName>
        <fullName evidence="1">Uncharacterized protein</fullName>
    </submittedName>
</protein>
<dbReference type="STRING" id="416944.SAMN05421548_12944"/>
<reference evidence="2" key="1">
    <citation type="submission" date="2016-09" db="EMBL/GenBank/DDBJ databases">
        <authorList>
            <person name="Varghese N."/>
            <person name="Submissions S."/>
        </authorList>
    </citation>
    <scope>NUCLEOTIDE SEQUENCE [LARGE SCALE GENOMIC DNA]</scope>
    <source>
        <strain evidence="2">TNe-862</strain>
    </source>
</reference>
<evidence type="ECO:0000313" key="2">
    <source>
        <dbReference type="Proteomes" id="UP000198908"/>
    </source>
</evidence>
<organism evidence="1 2">
    <name type="scientific">Paraburkholderia lycopersici</name>
    <dbReference type="NCBI Taxonomy" id="416944"/>
    <lineage>
        <taxon>Bacteria</taxon>
        <taxon>Pseudomonadati</taxon>
        <taxon>Pseudomonadota</taxon>
        <taxon>Betaproteobacteria</taxon>
        <taxon>Burkholderiales</taxon>
        <taxon>Burkholderiaceae</taxon>
        <taxon>Paraburkholderia</taxon>
    </lineage>
</organism>
<sequence length="289" mass="32656">MSRITPPLELPVPRNATALMQQLQLLVGKNKHRFWCGGVIDSHKLPAFVEKMASRYPITRNKRQRDYDMQRGRAVTHFIAFASDGKVHWWLLSRPGAGGLADPSSPDARVARDAMSADGHITFGDYVLMYATKTVLHKVDDKKTGKPKTILSDSSTWTWKMRSQVVREIRASITQCCKHIEYGAEGNDIRPGWGLRGLLWATRQRPQFAGVRNETIELHREALDSWAPQQTLWRSRHPDLVARFGERAGALLSMKELREVLPKFGRIVVYGPGSQVLRDLGADEGLRGH</sequence>
<name>A0A1G6Z151_9BURK</name>
<keyword evidence="2" id="KW-1185">Reference proteome</keyword>
<dbReference type="EMBL" id="FMYQ01000029">
    <property type="protein sequence ID" value="SDD96369.1"/>
    <property type="molecule type" value="Genomic_DNA"/>
</dbReference>
<proteinExistence type="predicted"/>
<evidence type="ECO:0000313" key="1">
    <source>
        <dbReference type="EMBL" id="SDD96369.1"/>
    </source>
</evidence>
<dbReference type="Proteomes" id="UP000198908">
    <property type="component" value="Unassembled WGS sequence"/>
</dbReference>
<dbReference type="AlphaFoldDB" id="A0A1G6Z151"/>